<name>A0A3B3S194_9TELE</name>
<evidence type="ECO:0000313" key="3">
    <source>
        <dbReference type="Proteomes" id="UP000261540"/>
    </source>
</evidence>
<sequence length="243" mass="26063">MALKELSSLEKALGFKKPNKYSTQGSSKTPVLQSNSGPPLCGLLTIATHLVREAQRPELLGVSAEQRAVVQQWLEYRATRLDGCPKEEVRSVLKVGGPPLPTPPAGVPEENWEIQAAWLTSGIGSTCFPPGHWCSHAPFSAHTHALNVSHLIHPANQPFVFLQLIQCRVLGGAPIPTEWDASPSEGTGQGTLWMGCQSIIGQGTLWMGCQSLRGHRAGDSLDGMPVPQRAQGWGLPGWDASPS</sequence>
<dbReference type="Gene3D" id="1.20.1050.10">
    <property type="match status" value="1"/>
</dbReference>
<reference evidence="2" key="2">
    <citation type="submission" date="2025-09" db="UniProtKB">
        <authorList>
            <consortium name="Ensembl"/>
        </authorList>
    </citation>
    <scope>IDENTIFICATION</scope>
</reference>
<accession>A0A3B3S194</accession>
<dbReference type="PANTHER" id="PTHR44490:SF1">
    <property type="entry name" value="EUKARYOTIC TRANSLATION ELONGATION FACTOR 1 EPSILON-1"/>
    <property type="match status" value="1"/>
</dbReference>
<reference evidence="2" key="1">
    <citation type="submission" date="2025-08" db="UniProtKB">
        <authorList>
            <consortium name="Ensembl"/>
        </authorList>
    </citation>
    <scope>IDENTIFICATION</scope>
</reference>
<keyword evidence="3" id="KW-1185">Reference proteome</keyword>
<organism evidence="2 3">
    <name type="scientific">Paramormyrops kingsleyae</name>
    <dbReference type="NCBI Taxonomy" id="1676925"/>
    <lineage>
        <taxon>Eukaryota</taxon>
        <taxon>Metazoa</taxon>
        <taxon>Chordata</taxon>
        <taxon>Craniata</taxon>
        <taxon>Vertebrata</taxon>
        <taxon>Euteleostomi</taxon>
        <taxon>Actinopterygii</taxon>
        <taxon>Neopterygii</taxon>
        <taxon>Teleostei</taxon>
        <taxon>Osteoglossocephala</taxon>
        <taxon>Osteoglossomorpha</taxon>
        <taxon>Osteoglossiformes</taxon>
        <taxon>Mormyridae</taxon>
        <taxon>Paramormyrops</taxon>
    </lineage>
</organism>
<dbReference type="GO" id="GO:0017101">
    <property type="term" value="C:aminoacyl-tRNA synthetase multienzyme complex"/>
    <property type="evidence" value="ECO:0007669"/>
    <property type="project" value="InterPro"/>
</dbReference>
<evidence type="ECO:0000256" key="1">
    <source>
        <dbReference type="SAM" id="MobiDB-lite"/>
    </source>
</evidence>
<dbReference type="Ensembl" id="ENSPKIT00000005008.1">
    <property type="protein sequence ID" value="ENSPKIP00000024303.1"/>
    <property type="gene ID" value="ENSPKIG00000007608.1"/>
</dbReference>
<dbReference type="Gene3D" id="3.40.30.90">
    <property type="match status" value="1"/>
</dbReference>
<dbReference type="GO" id="GO:0005737">
    <property type="term" value="C:cytoplasm"/>
    <property type="evidence" value="ECO:0007669"/>
    <property type="project" value="TreeGrafter"/>
</dbReference>
<proteinExistence type="predicted"/>
<dbReference type="GO" id="GO:0005634">
    <property type="term" value="C:nucleus"/>
    <property type="evidence" value="ECO:0007669"/>
    <property type="project" value="TreeGrafter"/>
</dbReference>
<dbReference type="GeneTree" id="ENSGT01150000290664"/>
<dbReference type="InterPro" id="IPR042450">
    <property type="entry name" value="EEF1E1"/>
</dbReference>
<feature type="region of interest" description="Disordered" evidence="1">
    <location>
        <begin position="219"/>
        <end position="243"/>
    </location>
</feature>
<dbReference type="STRING" id="1676925.ENSPKIP00000024303"/>
<dbReference type="GO" id="GO:0043517">
    <property type="term" value="P:positive regulation of DNA damage response, signal transduction by p53 class mediator"/>
    <property type="evidence" value="ECO:0007669"/>
    <property type="project" value="InterPro"/>
</dbReference>
<dbReference type="PANTHER" id="PTHR44490">
    <property type="entry name" value="EUKARYOTIC TRANSLATION ELONGATION FACTOR 1 EPSILON-1"/>
    <property type="match status" value="1"/>
</dbReference>
<protein>
    <submittedName>
        <fullName evidence="2">Eukaryotic translation elongation factor 1 epsilon 1</fullName>
    </submittedName>
</protein>
<evidence type="ECO:0000313" key="2">
    <source>
        <dbReference type="Ensembl" id="ENSPKIP00000024303.1"/>
    </source>
</evidence>
<dbReference type="Proteomes" id="UP000261540">
    <property type="component" value="Unplaced"/>
</dbReference>
<dbReference type="AlphaFoldDB" id="A0A3B3S194"/>